<evidence type="ECO:0000259" key="3">
    <source>
        <dbReference type="PROSITE" id="PS50930"/>
    </source>
</evidence>
<reference evidence="4 5" key="1">
    <citation type="submission" date="2018-08" db="EMBL/GenBank/DDBJ databases">
        <title>Fibrisoma montanum sp. nov., isolated from Danxia mountain soil.</title>
        <authorList>
            <person name="Huang Y."/>
        </authorList>
    </citation>
    <scope>NUCLEOTIDE SEQUENCE [LARGE SCALE GENOMIC DNA]</scope>
    <source>
        <strain evidence="4 5">HYT19</strain>
    </source>
</reference>
<feature type="modified residue" description="4-aspartylphosphate" evidence="1">
    <location>
        <position position="55"/>
    </location>
</feature>
<feature type="domain" description="HTH LytTR-type" evidence="3">
    <location>
        <begin position="134"/>
        <end position="231"/>
    </location>
</feature>
<comment type="caution">
    <text evidence="4">The sequence shown here is derived from an EMBL/GenBank/DDBJ whole genome shotgun (WGS) entry which is preliminary data.</text>
</comment>
<dbReference type="PANTHER" id="PTHR37299">
    <property type="entry name" value="TRANSCRIPTIONAL REGULATOR-RELATED"/>
    <property type="match status" value="1"/>
</dbReference>
<dbReference type="Pfam" id="PF00072">
    <property type="entry name" value="Response_reg"/>
    <property type="match status" value="1"/>
</dbReference>
<evidence type="ECO:0000313" key="5">
    <source>
        <dbReference type="Proteomes" id="UP000283523"/>
    </source>
</evidence>
<gene>
    <name evidence="4" type="ORF">DYU11_06365</name>
</gene>
<dbReference type="SUPFAM" id="SSF52172">
    <property type="entry name" value="CheY-like"/>
    <property type="match status" value="1"/>
</dbReference>
<dbReference type="Gene3D" id="3.40.50.2300">
    <property type="match status" value="1"/>
</dbReference>
<dbReference type="RefSeq" id="WP_119666827.1">
    <property type="nucleotide sequence ID" value="NZ_QXED01000002.1"/>
</dbReference>
<dbReference type="SMART" id="SM00448">
    <property type="entry name" value="REC"/>
    <property type="match status" value="1"/>
</dbReference>
<dbReference type="InterPro" id="IPR046947">
    <property type="entry name" value="LytR-like"/>
</dbReference>
<evidence type="ECO:0000256" key="1">
    <source>
        <dbReference type="PROSITE-ProRule" id="PRU00169"/>
    </source>
</evidence>
<keyword evidence="5" id="KW-1185">Reference proteome</keyword>
<dbReference type="Proteomes" id="UP000283523">
    <property type="component" value="Unassembled WGS sequence"/>
</dbReference>
<accession>A0A418MDP8</accession>
<dbReference type="Pfam" id="PF04397">
    <property type="entry name" value="LytTR"/>
    <property type="match status" value="1"/>
</dbReference>
<dbReference type="SMART" id="SM00850">
    <property type="entry name" value="LytTR"/>
    <property type="match status" value="1"/>
</dbReference>
<dbReference type="PROSITE" id="PS50110">
    <property type="entry name" value="RESPONSE_REGULATORY"/>
    <property type="match status" value="1"/>
</dbReference>
<dbReference type="OrthoDB" id="1646880at2"/>
<feature type="domain" description="Response regulatory" evidence="2">
    <location>
        <begin position="4"/>
        <end position="115"/>
    </location>
</feature>
<keyword evidence="1" id="KW-0597">Phosphoprotein</keyword>
<evidence type="ECO:0000313" key="4">
    <source>
        <dbReference type="EMBL" id="RIV24940.1"/>
    </source>
</evidence>
<dbReference type="GO" id="GO:0003677">
    <property type="term" value="F:DNA binding"/>
    <property type="evidence" value="ECO:0007669"/>
    <property type="project" value="UniProtKB-KW"/>
</dbReference>
<evidence type="ECO:0000259" key="2">
    <source>
        <dbReference type="PROSITE" id="PS50110"/>
    </source>
</evidence>
<protein>
    <submittedName>
        <fullName evidence="4">DNA-binding response regulator</fullName>
    </submittedName>
</protein>
<dbReference type="InterPro" id="IPR001789">
    <property type="entry name" value="Sig_transdc_resp-reg_receiver"/>
</dbReference>
<dbReference type="GO" id="GO:0000156">
    <property type="term" value="F:phosphorelay response regulator activity"/>
    <property type="evidence" value="ECO:0007669"/>
    <property type="project" value="InterPro"/>
</dbReference>
<dbReference type="InterPro" id="IPR007492">
    <property type="entry name" value="LytTR_DNA-bd_dom"/>
</dbReference>
<dbReference type="PANTHER" id="PTHR37299:SF1">
    <property type="entry name" value="STAGE 0 SPORULATION PROTEIN A HOMOLOG"/>
    <property type="match status" value="1"/>
</dbReference>
<dbReference type="InterPro" id="IPR011006">
    <property type="entry name" value="CheY-like_superfamily"/>
</dbReference>
<sequence>MILKCIIVDDELMARKSLQRLCEQHESLALVAVCEQADEALRVLTEQEIDLIWLDVEMPGLSGFDLLERLPTTPLVVLTTTKTEYAFDAFQYQVADYLKKPIALPRFNLAVEKVLDLSDHRKPVQPPINPRREIYVKTDGRYIRIPYETISYIENMGDYVKIITNTQAVVVYTTMKSLEEKLGREFLRVHRSYIVHLDKIVDIEENNLLIANKVIPISRANKAELMNRLNVL</sequence>
<name>A0A418MDP8_9BACT</name>
<dbReference type="PROSITE" id="PS50930">
    <property type="entry name" value="HTH_LYTTR"/>
    <property type="match status" value="1"/>
</dbReference>
<dbReference type="Gene3D" id="2.40.50.1020">
    <property type="entry name" value="LytTr DNA-binding domain"/>
    <property type="match status" value="1"/>
</dbReference>
<dbReference type="EMBL" id="QXED01000002">
    <property type="protein sequence ID" value="RIV24940.1"/>
    <property type="molecule type" value="Genomic_DNA"/>
</dbReference>
<keyword evidence="4" id="KW-0238">DNA-binding</keyword>
<proteinExistence type="predicted"/>
<organism evidence="4 5">
    <name type="scientific">Fibrisoma montanum</name>
    <dbReference type="NCBI Taxonomy" id="2305895"/>
    <lineage>
        <taxon>Bacteria</taxon>
        <taxon>Pseudomonadati</taxon>
        <taxon>Bacteroidota</taxon>
        <taxon>Cytophagia</taxon>
        <taxon>Cytophagales</taxon>
        <taxon>Spirosomataceae</taxon>
        <taxon>Fibrisoma</taxon>
    </lineage>
</organism>
<dbReference type="AlphaFoldDB" id="A0A418MDP8"/>